<dbReference type="InterPro" id="IPR039422">
    <property type="entry name" value="MarR/SlyA-like"/>
</dbReference>
<evidence type="ECO:0000313" key="6">
    <source>
        <dbReference type="Proteomes" id="UP000029052"/>
    </source>
</evidence>
<dbReference type="Gene3D" id="1.10.10.10">
    <property type="entry name" value="Winged helix-like DNA-binding domain superfamily/Winged helix DNA-binding domain"/>
    <property type="match status" value="1"/>
</dbReference>
<dbReference type="GO" id="GO:0006950">
    <property type="term" value="P:response to stress"/>
    <property type="evidence" value="ECO:0007669"/>
    <property type="project" value="TreeGrafter"/>
</dbReference>
<dbReference type="Pfam" id="PF22381">
    <property type="entry name" value="Staph_reg_Sar_Rot"/>
    <property type="match status" value="1"/>
</dbReference>
<keyword evidence="6" id="KW-1185">Reference proteome</keyword>
<evidence type="ECO:0000256" key="2">
    <source>
        <dbReference type="ARBA" id="ARBA00023125"/>
    </source>
</evidence>
<dbReference type="InterPro" id="IPR036390">
    <property type="entry name" value="WH_DNA-bd_sf"/>
</dbReference>
<dbReference type="GO" id="GO:0003700">
    <property type="term" value="F:DNA-binding transcription factor activity"/>
    <property type="evidence" value="ECO:0007669"/>
    <property type="project" value="InterPro"/>
</dbReference>
<dbReference type="InterPro" id="IPR055166">
    <property type="entry name" value="Transc_reg_Sar_Rot_HTH"/>
</dbReference>
<comment type="caution">
    <text evidence="5">The sequence shown here is derived from an EMBL/GenBank/DDBJ whole genome shotgun (WGS) entry which is preliminary data.</text>
</comment>
<evidence type="ECO:0000259" key="4">
    <source>
        <dbReference type="SMART" id="SM00347"/>
    </source>
</evidence>
<dbReference type="SUPFAM" id="SSF46785">
    <property type="entry name" value="Winged helix' DNA-binding domain"/>
    <property type="match status" value="1"/>
</dbReference>
<dbReference type="PANTHER" id="PTHR33164">
    <property type="entry name" value="TRANSCRIPTIONAL REGULATOR, MARR FAMILY"/>
    <property type="match status" value="1"/>
</dbReference>
<evidence type="ECO:0000256" key="3">
    <source>
        <dbReference type="ARBA" id="ARBA00023163"/>
    </source>
</evidence>
<keyword evidence="3" id="KW-0804">Transcription</keyword>
<evidence type="ECO:0000313" key="5">
    <source>
        <dbReference type="EMBL" id="KFI68230.1"/>
    </source>
</evidence>
<proteinExistence type="predicted"/>
<reference evidence="5 6" key="1">
    <citation type="submission" date="2014-03" db="EMBL/GenBank/DDBJ databases">
        <title>Genomics of Bifidobacteria.</title>
        <authorList>
            <person name="Ventura M."/>
            <person name="Milani C."/>
            <person name="Lugli G.A."/>
        </authorList>
    </citation>
    <scope>NUCLEOTIDE SEQUENCE [LARGE SCALE GENOMIC DNA]</scope>
    <source>
        <strain evidence="5 6">LMG 11591</strain>
    </source>
</reference>
<name>A0A087BB30_9BIFI</name>
<dbReference type="AlphaFoldDB" id="A0A087BB30"/>
<dbReference type="PANTHER" id="PTHR33164:SF43">
    <property type="entry name" value="HTH-TYPE TRANSCRIPTIONAL REPRESSOR YETL"/>
    <property type="match status" value="1"/>
</dbReference>
<accession>A0A087BB30</accession>
<dbReference type="EMBL" id="JGZB01000004">
    <property type="protein sequence ID" value="KFI68230.1"/>
    <property type="molecule type" value="Genomic_DNA"/>
</dbReference>
<dbReference type="RefSeq" id="WP_022859989.1">
    <property type="nucleotide sequence ID" value="NZ_JGZB01000004.1"/>
</dbReference>
<dbReference type="Proteomes" id="UP000029052">
    <property type="component" value="Unassembled WGS sequence"/>
</dbReference>
<protein>
    <recommendedName>
        <fullName evidence="4">HTH marR-type domain-containing protein</fullName>
    </recommendedName>
</protein>
<dbReference type="GO" id="GO:0003677">
    <property type="term" value="F:DNA binding"/>
    <property type="evidence" value="ECO:0007669"/>
    <property type="project" value="UniProtKB-KW"/>
</dbReference>
<keyword evidence="1" id="KW-0805">Transcription regulation</keyword>
<feature type="domain" description="HTH marR-type" evidence="4">
    <location>
        <begin position="4"/>
        <end position="95"/>
    </location>
</feature>
<dbReference type="InterPro" id="IPR036388">
    <property type="entry name" value="WH-like_DNA-bd_sf"/>
</dbReference>
<organism evidence="5 6">
    <name type="scientific">Bifidobacterium magnum</name>
    <dbReference type="NCBI Taxonomy" id="1692"/>
    <lineage>
        <taxon>Bacteria</taxon>
        <taxon>Bacillati</taxon>
        <taxon>Actinomycetota</taxon>
        <taxon>Actinomycetes</taxon>
        <taxon>Bifidobacteriales</taxon>
        <taxon>Bifidobacteriaceae</taxon>
        <taxon>Bifidobacterium</taxon>
    </lineage>
</organism>
<sequence length="190" mass="21268">MTARTQVFILISLELNGKQSIGELSRRLEYAPEQVSRAVKALRKMGFVECNRSDDNHRVVLAELTEAGRDQLNEYMACMLAMVGQYMNRLDAPTQEWMLKTAEETVDIMRNRVENENSAEIPTCPLCQQYRFDVHEQAVQTQNAEPTGPVYKTDPTASEDAAMLAETTGGITNTAARNRPEHVSIDASEA</sequence>
<evidence type="ECO:0000256" key="1">
    <source>
        <dbReference type="ARBA" id="ARBA00023015"/>
    </source>
</evidence>
<keyword evidence="2" id="KW-0238">DNA-binding</keyword>
<gene>
    <name evidence="5" type="ORF">BMAGN_0180</name>
</gene>
<dbReference type="SMART" id="SM00347">
    <property type="entry name" value="HTH_MARR"/>
    <property type="match status" value="1"/>
</dbReference>
<dbReference type="InterPro" id="IPR000835">
    <property type="entry name" value="HTH_MarR-typ"/>
</dbReference>